<reference evidence="1 2" key="1">
    <citation type="journal article" date="2021" name="Int. J. Syst. Evol. Microbiol.">
        <title>Reticulibacter mediterranei gen. nov., sp. nov., within the new family Reticulibacteraceae fam. nov., and Ktedonospora formicarum gen. nov., sp. nov., Ktedonobacter robiniae sp. nov., Dictyobacter formicarum sp. nov. and Dictyobacter arantiisoli sp. nov., belonging to the class Ktedonobacteria.</title>
        <authorList>
            <person name="Yabe S."/>
            <person name="Zheng Y."/>
            <person name="Wang C.M."/>
            <person name="Sakai Y."/>
            <person name="Abe K."/>
            <person name="Yokota A."/>
            <person name="Donadio S."/>
            <person name="Cavaletti L."/>
            <person name="Monciardini P."/>
        </authorList>
    </citation>
    <scope>NUCLEOTIDE SEQUENCE [LARGE SCALE GENOMIC DNA]</scope>
    <source>
        <strain evidence="1 2">SOSP1-9</strain>
    </source>
</reference>
<dbReference type="PANTHER" id="PTHR43784">
    <property type="entry name" value="GDSL-LIKE LIPASE/ACYLHYDROLASE, PUTATIVE (AFU_ORTHOLOGUE AFUA_2G00820)-RELATED"/>
    <property type="match status" value="1"/>
</dbReference>
<dbReference type="InterPro" id="IPR053140">
    <property type="entry name" value="GDSL_Rv0518-like"/>
</dbReference>
<dbReference type="PANTHER" id="PTHR43784:SF2">
    <property type="entry name" value="GDSL-LIKE LIPASE_ACYLHYDROLASE, PUTATIVE (AFU_ORTHOLOGUE AFUA_2G00820)-RELATED"/>
    <property type="match status" value="1"/>
</dbReference>
<accession>A0ABQ3VLI2</accession>
<sequence length="164" mass="17703">MGRVLDCKSTSRFFPDPLVFPADLAAHGFDDQTVRNILFTSIGGTTVRIRLSNTFGTQAVTIGRATIGTELSGAQLVSNTVKAVTFSGHTEVTIPLGAEVVSDPIPLAVQPFENLAVSLYLPHETGPATHHADAQQINFVAAGNHATDWGLWCNGTEKWFRKKR</sequence>
<protein>
    <submittedName>
        <fullName evidence="1">Uncharacterized protein</fullName>
    </submittedName>
</protein>
<keyword evidence="2" id="KW-1185">Reference proteome</keyword>
<organism evidence="1 2">
    <name type="scientific">Dictyobacter formicarum</name>
    <dbReference type="NCBI Taxonomy" id="2778368"/>
    <lineage>
        <taxon>Bacteria</taxon>
        <taxon>Bacillati</taxon>
        <taxon>Chloroflexota</taxon>
        <taxon>Ktedonobacteria</taxon>
        <taxon>Ktedonobacterales</taxon>
        <taxon>Dictyobacteraceae</taxon>
        <taxon>Dictyobacter</taxon>
    </lineage>
</organism>
<gene>
    <name evidence="1" type="ORF">KSZ_50800</name>
</gene>
<evidence type="ECO:0000313" key="2">
    <source>
        <dbReference type="Proteomes" id="UP000635565"/>
    </source>
</evidence>
<comment type="caution">
    <text evidence="1">The sequence shown here is derived from an EMBL/GenBank/DDBJ whole genome shotgun (WGS) entry which is preliminary data.</text>
</comment>
<evidence type="ECO:0000313" key="1">
    <source>
        <dbReference type="EMBL" id="GHO87074.1"/>
    </source>
</evidence>
<dbReference type="Proteomes" id="UP000635565">
    <property type="component" value="Unassembled WGS sequence"/>
</dbReference>
<proteinExistence type="predicted"/>
<dbReference type="RefSeq" id="WP_201364662.1">
    <property type="nucleotide sequence ID" value="NZ_BNJJ01000015.1"/>
</dbReference>
<dbReference type="EMBL" id="BNJJ01000015">
    <property type="protein sequence ID" value="GHO87074.1"/>
    <property type="molecule type" value="Genomic_DNA"/>
</dbReference>
<name>A0ABQ3VLI2_9CHLR</name>